<evidence type="ECO:0000313" key="2">
    <source>
        <dbReference type="EMBL" id="MBM6922522.1"/>
    </source>
</evidence>
<protein>
    <submittedName>
        <fullName evidence="2">Permease of phosphate ABC transporter</fullName>
    </submittedName>
</protein>
<dbReference type="Proteomes" id="UP000724149">
    <property type="component" value="Unassembled WGS sequence"/>
</dbReference>
<dbReference type="EMBL" id="JACSNR010000001">
    <property type="protein sequence ID" value="MBM6922522.1"/>
    <property type="molecule type" value="Genomic_DNA"/>
</dbReference>
<sequence>MRKLFECADRYAANSRWQDFALLKICVFSMGLLVGMTVPAGRKKAPALLALLAFVTTYIPLLLGFLPYLTDMIPSGRSQRRINKVILPE</sequence>
<comment type="caution">
    <text evidence="2">The sequence shown here is derived from an EMBL/GenBank/DDBJ whole genome shotgun (WGS) entry which is preliminary data.</text>
</comment>
<evidence type="ECO:0000256" key="1">
    <source>
        <dbReference type="SAM" id="Phobius"/>
    </source>
</evidence>
<feature type="transmembrane region" description="Helical" evidence="1">
    <location>
        <begin position="47"/>
        <end position="70"/>
    </location>
</feature>
<keyword evidence="1" id="KW-1133">Transmembrane helix</keyword>
<keyword evidence="1" id="KW-0812">Transmembrane</keyword>
<name>A0ABS2GJ71_9FIRM</name>
<proteinExistence type="predicted"/>
<keyword evidence="3" id="KW-1185">Reference proteome</keyword>
<feature type="transmembrane region" description="Helical" evidence="1">
    <location>
        <begin position="21"/>
        <end position="41"/>
    </location>
</feature>
<dbReference type="RefSeq" id="WP_204719487.1">
    <property type="nucleotide sequence ID" value="NZ_JACSNR010000001.1"/>
</dbReference>
<accession>A0ABS2GJ71</accession>
<evidence type="ECO:0000313" key="3">
    <source>
        <dbReference type="Proteomes" id="UP000724149"/>
    </source>
</evidence>
<reference evidence="2 3" key="1">
    <citation type="journal article" date="2021" name="Sci. Rep.">
        <title>The distribution of antibiotic resistance genes in chicken gut microbiota commensals.</title>
        <authorList>
            <person name="Juricova H."/>
            <person name="Matiasovicova J."/>
            <person name="Kubasova T."/>
            <person name="Cejkova D."/>
            <person name="Rychlik I."/>
        </authorList>
    </citation>
    <scope>NUCLEOTIDE SEQUENCE [LARGE SCALE GENOMIC DNA]</scope>
    <source>
        <strain evidence="2 3">An564</strain>
    </source>
</reference>
<gene>
    <name evidence="2" type="ORF">H9X81_02275</name>
</gene>
<keyword evidence="1" id="KW-0472">Membrane</keyword>
<organism evidence="2 3">
    <name type="scientific">Hydrogenoanaerobacterium saccharovorans</name>
    <dbReference type="NCBI Taxonomy" id="474960"/>
    <lineage>
        <taxon>Bacteria</taxon>
        <taxon>Bacillati</taxon>
        <taxon>Bacillota</taxon>
        <taxon>Clostridia</taxon>
        <taxon>Eubacteriales</taxon>
        <taxon>Oscillospiraceae</taxon>
        <taxon>Hydrogenoanaerobacterium</taxon>
    </lineage>
</organism>